<organism evidence="2 3">
    <name type="scientific">Pisolithus tinctorius Marx 270</name>
    <dbReference type="NCBI Taxonomy" id="870435"/>
    <lineage>
        <taxon>Eukaryota</taxon>
        <taxon>Fungi</taxon>
        <taxon>Dikarya</taxon>
        <taxon>Basidiomycota</taxon>
        <taxon>Agaricomycotina</taxon>
        <taxon>Agaricomycetes</taxon>
        <taxon>Agaricomycetidae</taxon>
        <taxon>Boletales</taxon>
        <taxon>Sclerodermatineae</taxon>
        <taxon>Pisolithaceae</taxon>
        <taxon>Pisolithus</taxon>
    </lineage>
</organism>
<evidence type="ECO:0000313" key="2">
    <source>
        <dbReference type="EMBL" id="KIN97764.1"/>
    </source>
</evidence>
<dbReference type="HOGENOM" id="CLU_050257_0_0_1"/>
<feature type="compositionally biased region" description="Basic and acidic residues" evidence="1">
    <location>
        <begin position="240"/>
        <end position="258"/>
    </location>
</feature>
<feature type="compositionally biased region" description="Basic residues" evidence="1">
    <location>
        <begin position="155"/>
        <end position="164"/>
    </location>
</feature>
<dbReference type="EMBL" id="KN832024">
    <property type="protein sequence ID" value="KIN97764.1"/>
    <property type="molecule type" value="Genomic_DNA"/>
</dbReference>
<feature type="compositionally biased region" description="Basic and acidic residues" evidence="1">
    <location>
        <begin position="365"/>
        <end position="381"/>
    </location>
</feature>
<dbReference type="Proteomes" id="UP000054217">
    <property type="component" value="Unassembled WGS sequence"/>
</dbReference>
<reference evidence="2 3" key="1">
    <citation type="submission" date="2014-04" db="EMBL/GenBank/DDBJ databases">
        <authorList>
            <consortium name="DOE Joint Genome Institute"/>
            <person name="Kuo A."/>
            <person name="Kohler A."/>
            <person name="Costa M.D."/>
            <person name="Nagy L.G."/>
            <person name="Floudas D."/>
            <person name="Copeland A."/>
            <person name="Barry K.W."/>
            <person name="Cichocki N."/>
            <person name="Veneault-Fourrey C."/>
            <person name="LaButti K."/>
            <person name="Lindquist E.A."/>
            <person name="Lipzen A."/>
            <person name="Lundell T."/>
            <person name="Morin E."/>
            <person name="Murat C."/>
            <person name="Sun H."/>
            <person name="Tunlid A."/>
            <person name="Henrissat B."/>
            <person name="Grigoriev I.V."/>
            <person name="Hibbett D.S."/>
            <person name="Martin F."/>
            <person name="Nordberg H.P."/>
            <person name="Cantor M.N."/>
            <person name="Hua S.X."/>
        </authorList>
    </citation>
    <scope>NUCLEOTIDE SEQUENCE [LARGE SCALE GENOMIC DNA]</scope>
    <source>
        <strain evidence="2 3">Marx 270</strain>
    </source>
</reference>
<gene>
    <name evidence="2" type="ORF">M404DRAFT_885364</name>
</gene>
<feature type="region of interest" description="Disordered" evidence="1">
    <location>
        <begin position="54"/>
        <end position="443"/>
    </location>
</feature>
<protein>
    <submittedName>
        <fullName evidence="2">Uncharacterized protein</fullName>
    </submittedName>
</protein>
<proteinExistence type="predicted"/>
<feature type="compositionally biased region" description="Basic and acidic residues" evidence="1">
    <location>
        <begin position="277"/>
        <end position="321"/>
    </location>
</feature>
<dbReference type="STRING" id="870435.A0A0C3N9L6"/>
<dbReference type="InParanoid" id="A0A0C3N9L6"/>
<accession>A0A0C3N9L6</accession>
<name>A0A0C3N9L6_PISTI</name>
<feature type="region of interest" description="Disordered" evidence="1">
    <location>
        <begin position="1"/>
        <end position="41"/>
    </location>
</feature>
<reference evidence="3" key="2">
    <citation type="submission" date="2015-01" db="EMBL/GenBank/DDBJ databases">
        <title>Evolutionary Origins and Diversification of the Mycorrhizal Mutualists.</title>
        <authorList>
            <consortium name="DOE Joint Genome Institute"/>
            <consortium name="Mycorrhizal Genomics Consortium"/>
            <person name="Kohler A."/>
            <person name="Kuo A."/>
            <person name="Nagy L.G."/>
            <person name="Floudas D."/>
            <person name="Copeland A."/>
            <person name="Barry K.W."/>
            <person name="Cichocki N."/>
            <person name="Veneault-Fourrey C."/>
            <person name="LaButti K."/>
            <person name="Lindquist E.A."/>
            <person name="Lipzen A."/>
            <person name="Lundell T."/>
            <person name="Morin E."/>
            <person name="Murat C."/>
            <person name="Riley R."/>
            <person name="Ohm R."/>
            <person name="Sun H."/>
            <person name="Tunlid A."/>
            <person name="Henrissat B."/>
            <person name="Grigoriev I.V."/>
            <person name="Hibbett D.S."/>
            <person name="Martin F."/>
        </authorList>
    </citation>
    <scope>NUCLEOTIDE SEQUENCE [LARGE SCALE GENOMIC DNA]</scope>
    <source>
        <strain evidence="3">Marx 270</strain>
    </source>
</reference>
<keyword evidence="3" id="KW-1185">Reference proteome</keyword>
<feature type="compositionally biased region" description="Basic residues" evidence="1">
    <location>
        <begin position="129"/>
        <end position="138"/>
    </location>
</feature>
<evidence type="ECO:0000313" key="3">
    <source>
        <dbReference type="Proteomes" id="UP000054217"/>
    </source>
</evidence>
<feature type="compositionally biased region" description="Basic and acidic residues" evidence="1">
    <location>
        <begin position="101"/>
        <end position="128"/>
    </location>
</feature>
<sequence>MATTTRPALNIPVEESKAQRIQRQQARFRDRGGTFVPSGKNPLADILLARAVTGESPSKAKSLHSKTERVPPTVSPVPRPAAVSPGRNSSIASHPKGSGSRLERPFSENHKSVAESSKAADRVTESVPKKKASKRRKVTHSEEADENENEESKPPRKRKARPKKSAQGNATTSKRKARTAAMPVIKEDIVESEDDQTLIEAPRKVDGRGKKRKPVVAEDAHDTGDDDHSSTRKQTSRPQKVREKSSRSKRALENTSKESEDDELEAIRESRTKKRRPPDDDAGEKRCEKVPRPTDSREVEDTEIEVKKPEKGKTAVRHQEDIAEQPVVKKPNKKRVTKVDKVVGAELDEDVPRPRKRKKAIPHQENQDDRPPKVEEVEPKLRSLPSSKLKENTTRAPSTDPKVKPTSRKPSKGPPPDLLERIRAIANNHRPVDDEPDPLDCLS</sequence>
<evidence type="ECO:0000256" key="1">
    <source>
        <dbReference type="SAM" id="MobiDB-lite"/>
    </source>
</evidence>
<feature type="compositionally biased region" description="Acidic residues" evidence="1">
    <location>
        <begin position="434"/>
        <end position="443"/>
    </location>
</feature>
<feature type="compositionally biased region" description="Basic and acidic residues" evidence="1">
    <location>
        <begin position="215"/>
        <end position="230"/>
    </location>
</feature>
<dbReference type="AlphaFoldDB" id="A0A0C3N9L6"/>
<dbReference type="OrthoDB" id="3047765at2759"/>